<dbReference type="Gene3D" id="3.40.50.1110">
    <property type="entry name" value="SGNH hydrolase"/>
    <property type="match status" value="1"/>
</dbReference>
<evidence type="ECO:0000313" key="4">
    <source>
        <dbReference type="EMBL" id="QJB39608.1"/>
    </source>
</evidence>
<dbReference type="PANTHER" id="PTHR37834:SF2">
    <property type="entry name" value="ESTERASE, SGNH HYDROLASE-TYPE"/>
    <property type="match status" value="1"/>
</dbReference>
<organism evidence="3 5">
    <name type="scientific">Chitinophaga oryzae</name>
    <dbReference type="NCBI Taxonomy" id="2725414"/>
    <lineage>
        <taxon>Bacteria</taxon>
        <taxon>Pseudomonadati</taxon>
        <taxon>Bacteroidota</taxon>
        <taxon>Chitinophagia</taxon>
        <taxon>Chitinophagales</taxon>
        <taxon>Chitinophagaceae</taxon>
        <taxon>Chitinophaga</taxon>
    </lineage>
</organism>
<dbReference type="SUPFAM" id="SSF52266">
    <property type="entry name" value="SGNH hydrolase"/>
    <property type="match status" value="1"/>
</dbReference>
<dbReference type="CDD" id="cd01831">
    <property type="entry name" value="Endoglucanase_E_like"/>
    <property type="match status" value="1"/>
</dbReference>
<protein>
    <submittedName>
        <fullName evidence="3">Acetyl xylan esterase</fullName>
    </submittedName>
</protein>
<dbReference type="Proteomes" id="UP000502421">
    <property type="component" value="Chromosome"/>
</dbReference>
<keyword evidence="6" id="KW-1185">Reference proteome</keyword>
<name>A0AAE6ZI34_9BACT</name>
<evidence type="ECO:0000259" key="1">
    <source>
        <dbReference type="Pfam" id="PF13472"/>
    </source>
</evidence>
<evidence type="ECO:0000313" key="3">
    <source>
        <dbReference type="EMBL" id="QJB33133.1"/>
    </source>
</evidence>
<sequence>MLNLRITAIANIEHPINLQTVYKILVLLLSCLLWQTSHADTFYPADNGYFEYVGRIDFSRPATPRFWAPGVYVTARFKGPRCEIVLNDEMLYGTSHNYVSIIIDNKPPLRQQLLGKSDTIRLHQGLNDGPHTIVICKNTEAGIGYLEFAGLRCQELLPLPVSPVRKIEFIGNSITCGSGSDQSAKPCGQGEWYDQHNAWQSYGALTARKLNAQWQLSSVSGIGLIHSCCGMSLTMPQVFDKVNMHRDSIPWDFANYQPDVVAVTLGENDGPQDSTRFCQAYVGFLKKLRTYYPAASIICIDSPMADPAFSPVLQRYITAVVAATQDKKVSKYFYNRKYQNGCGGHPDLAGHQLMANELTTYIKKLKRW</sequence>
<dbReference type="InterPro" id="IPR052762">
    <property type="entry name" value="PCW_deacetylase/CE"/>
</dbReference>
<dbReference type="Proteomes" id="UP000503144">
    <property type="component" value="Chromosome"/>
</dbReference>
<proteinExistence type="predicted"/>
<gene>
    <name evidence="4" type="ORF">HF324_17780</name>
    <name evidence="3" type="ORF">HF329_18140</name>
</gene>
<dbReference type="EMBL" id="CP051205">
    <property type="protein sequence ID" value="QJB33133.1"/>
    <property type="molecule type" value="Genomic_DNA"/>
</dbReference>
<accession>A0AAE6ZI34</accession>
<dbReference type="GO" id="GO:0052689">
    <property type="term" value="F:carboxylic ester hydrolase activity"/>
    <property type="evidence" value="ECO:0007669"/>
    <property type="project" value="InterPro"/>
</dbReference>
<dbReference type="EMBL" id="CP051204">
    <property type="protein sequence ID" value="QJB39608.1"/>
    <property type="molecule type" value="Genomic_DNA"/>
</dbReference>
<dbReference type="InterPro" id="IPR013830">
    <property type="entry name" value="SGNH_hydro"/>
</dbReference>
<reference evidence="3" key="2">
    <citation type="submission" date="2020-09" db="EMBL/GenBank/DDBJ databases">
        <authorList>
            <person name="Kittiwongwattana C."/>
        </authorList>
    </citation>
    <scope>NUCLEOTIDE SEQUENCE</scope>
    <source>
        <strain evidence="4">1303</strain>
        <strain evidence="3">1310</strain>
    </source>
</reference>
<dbReference type="Gene3D" id="2.60.120.260">
    <property type="entry name" value="Galactose-binding domain-like"/>
    <property type="match status" value="1"/>
</dbReference>
<dbReference type="Pfam" id="PF13472">
    <property type="entry name" value="Lipase_GDSL_2"/>
    <property type="match status" value="1"/>
</dbReference>
<dbReference type="AlphaFoldDB" id="A0AAE6ZI34"/>
<dbReference type="InterPro" id="IPR036514">
    <property type="entry name" value="SGNH_hydro_sf"/>
</dbReference>
<evidence type="ECO:0000313" key="5">
    <source>
        <dbReference type="Proteomes" id="UP000502421"/>
    </source>
</evidence>
<evidence type="ECO:0000313" key="6">
    <source>
        <dbReference type="Proteomes" id="UP000503144"/>
    </source>
</evidence>
<dbReference type="InterPro" id="IPR040794">
    <property type="entry name" value="CE2_N"/>
</dbReference>
<dbReference type="Pfam" id="PF17996">
    <property type="entry name" value="CE2_N"/>
    <property type="match status" value="1"/>
</dbReference>
<dbReference type="InterPro" id="IPR037461">
    <property type="entry name" value="CtCE2-like_dom"/>
</dbReference>
<dbReference type="PANTHER" id="PTHR37834">
    <property type="entry name" value="GDSL-LIKE LIPASE/ACYLHYDROLASE DOMAIN PROTEIN (AFU_ORTHOLOGUE AFUA_2G00620)"/>
    <property type="match status" value="1"/>
</dbReference>
<reference evidence="5" key="1">
    <citation type="submission" date="2020-04" db="EMBL/GenBank/DDBJ databases">
        <authorList>
            <person name="Kittiwongwattana C."/>
        </authorList>
    </citation>
    <scope>NUCLEOTIDE SEQUENCE [LARGE SCALE GENOMIC DNA]</scope>
    <source>
        <strain evidence="5">1310</strain>
    </source>
</reference>
<feature type="domain" description="Carbohydrate esterase 2 N-terminal" evidence="2">
    <location>
        <begin position="52"/>
        <end position="160"/>
    </location>
</feature>
<evidence type="ECO:0000259" key="2">
    <source>
        <dbReference type="Pfam" id="PF17996"/>
    </source>
</evidence>
<feature type="domain" description="SGNH hydrolase-type esterase" evidence="1">
    <location>
        <begin position="169"/>
        <end position="326"/>
    </location>
</feature>
<dbReference type="KEGG" id="coy:HF329_18140"/>